<dbReference type="PRINTS" id="PR00701">
    <property type="entry name" value="60KDINNERMP"/>
</dbReference>
<evidence type="ECO:0000256" key="1">
    <source>
        <dbReference type="ARBA" id="ARBA00004651"/>
    </source>
</evidence>
<evidence type="ECO:0000256" key="6">
    <source>
        <dbReference type="ARBA" id="ARBA00022692"/>
    </source>
</evidence>
<dbReference type="GO" id="GO:0005886">
    <property type="term" value="C:plasma membrane"/>
    <property type="evidence" value="ECO:0007669"/>
    <property type="project" value="UniProtKB-SubCell"/>
</dbReference>
<keyword evidence="4" id="KW-0813">Transport</keyword>
<reference evidence="14" key="1">
    <citation type="submission" date="2018-05" db="EMBL/GenBank/DDBJ databases">
        <authorList>
            <person name="Lanie J.A."/>
            <person name="Ng W.-L."/>
            <person name="Kazmierczak K.M."/>
            <person name="Andrzejewski T.M."/>
            <person name="Davidsen T.M."/>
            <person name="Wayne K.J."/>
            <person name="Tettelin H."/>
            <person name="Glass J.I."/>
            <person name="Rusch D."/>
            <person name="Podicherti R."/>
            <person name="Tsui H.-C.T."/>
            <person name="Winkler M.E."/>
        </authorList>
    </citation>
    <scope>NUCLEOTIDE SEQUENCE</scope>
</reference>
<dbReference type="CDD" id="cd19961">
    <property type="entry name" value="EcYidC-like_peri"/>
    <property type="match status" value="1"/>
</dbReference>
<dbReference type="InterPro" id="IPR001708">
    <property type="entry name" value="YidC/ALB3/OXA1/COX18"/>
</dbReference>
<dbReference type="InterPro" id="IPR038221">
    <property type="entry name" value="YidC_periplasmic_sf"/>
</dbReference>
<evidence type="ECO:0000256" key="10">
    <source>
        <dbReference type="ARBA" id="ARBA00023186"/>
    </source>
</evidence>
<evidence type="ECO:0000256" key="3">
    <source>
        <dbReference type="ARBA" id="ARBA00015325"/>
    </source>
</evidence>
<organism evidence="14">
    <name type="scientific">marine metagenome</name>
    <dbReference type="NCBI Taxonomy" id="408172"/>
    <lineage>
        <taxon>unclassified sequences</taxon>
        <taxon>metagenomes</taxon>
        <taxon>ecological metagenomes</taxon>
    </lineage>
</organism>
<gene>
    <name evidence="14" type="ORF">METZ01_LOCUS317012</name>
</gene>
<evidence type="ECO:0000256" key="12">
    <source>
        <dbReference type="ARBA" id="ARBA00033342"/>
    </source>
</evidence>
<dbReference type="InterPro" id="IPR028053">
    <property type="entry name" value="Membr_insert_YidC_N"/>
</dbReference>
<evidence type="ECO:0000256" key="8">
    <source>
        <dbReference type="ARBA" id="ARBA00022989"/>
    </source>
</evidence>
<feature type="non-terminal residue" evidence="14">
    <location>
        <position position="318"/>
    </location>
</feature>
<dbReference type="GO" id="GO:0032977">
    <property type="term" value="F:membrane insertase activity"/>
    <property type="evidence" value="ECO:0007669"/>
    <property type="project" value="InterPro"/>
</dbReference>
<sequence>MDNPRLFLWLGLFTFMWLTYRAWVTDYQPIVPEEQVSSPEQQLPEILAEGAEPMPDLSAVLSSDNTPQEPSFAPVRIHTDVLDVTINEQGGDLSRVDLPGYPVDKDAPDVPVRLLDFVDAERWVFQSGFRTAEEDTEPNHLAVFESARSEYVLGPGEEELQVSLNWAEEGPLAAEKVYTFRRGQYGIELKVLLENRSDVAWRGAAYAQMVRRNIPLERSFTDVDSYSFRGPVLSDGNGYEKLDVDDLAETPLAQSNMGGWLAGIQHHFVAAVVPPPDEQINYQARVRGSDYVIAAISSEKEVPPGGELEFVFQLFVGP</sequence>
<comment type="similarity">
    <text evidence="2">Belongs to the OXA1/ALB3/YidC family. Type 1 subfamily.</text>
</comment>
<accession>A0A382NUJ3</accession>
<evidence type="ECO:0000256" key="11">
    <source>
        <dbReference type="ARBA" id="ARBA00033245"/>
    </source>
</evidence>
<evidence type="ECO:0000313" key="14">
    <source>
        <dbReference type="EMBL" id="SVC64158.1"/>
    </source>
</evidence>
<evidence type="ECO:0000256" key="9">
    <source>
        <dbReference type="ARBA" id="ARBA00023136"/>
    </source>
</evidence>
<keyword evidence="10" id="KW-0143">Chaperone</keyword>
<keyword evidence="5" id="KW-1003">Cell membrane</keyword>
<comment type="subcellular location">
    <subcellularLocation>
        <location evidence="1">Cell membrane</location>
        <topology evidence="1">Multi-pass membrane protein</topology>
    </subcellularLocation>
</comment>
<proteinExistence type="inferred from homology"/>
<keyword evidence="9" id="KW-0472">Membrane</keyword>
<dbReference type="Gene3D" id="2.70.98.90">
    <property type="match status" value="1"/>
</dbReference>
<dbReference type="GO" id="GO:0015031">
    <property type="term" value="P:protein transport"/>
    <property type="evidence" value="ECO:0007669"/>
    <property type="project" value="UniProtKB-KW"/>
</dbReference>
<evidence type="ECO:0000256" key="5">
    <source>
        <dbReference type="ARBA" id="ARBA00022475"/>
    </source>
</evidence>
<dbReference type="EMBL" id="UINC01102490">
    <property type="protein sequence ID" value="SVC64158.1"/>
    <property type="molecule type" value="Genomic_DNA"/>
</dbReference>
<name>A0A382NUJ3_9ZZZZ</name>
<feature type="domain" description="Membrane insertase YidC N-terminal" evidence="13">
    <location>
        <begin position="75"/>
        <end position="318"/>
    </location>
</feature>
<protein>
    <recommendedName>
        <fullName evidence="3">Membrane protein insertase YidC</fullName>
    </recommendedName>
    <alternativeName>
        <fullName evidence="12">Foldase YidC</fullName>
    </alternativeName>
    <alternativeName>
        <fullName evidence="11">Membrane integrase YidC</fullName>
    </alternativeName>
</protein>
<evidence type="ECO:0000259" key="13">
    <source>
        <dbReference type="Pfam" id="PF14849"/>
    </source>
</evidence>
<dbReference type="Pfam" id="PF14849">
    <property type="entry name" value="YidC_periplas"/>
    <property type="match status" value="1"/>
</dbReference>
<evidence type="ECO:0000256" key="2">
    <source>
        <dbReference type="ARBA" id="ARBA00010527"/>
    </source>
</evidence>
<evidence type="ECO:0000256" key="4">
    <source>
        <dbReference type="ARBA" id="ARBA00022448"/>
    </source>
</evidence>
<keyword evidence="7" id="KW-0653">Protein transport</keyword>
<keyword evidence="8" id="KW-1133">Transmembrane helix</keyword>
<dbReference type="AlphaFoldDB" id="A0A382NUJ3"/>
<keyword evidence="6" id="KW-0812">Transmembrane</keyword>
<evidence type="ECO:0000256" key="7">
    <source>
        <dbReference type="ARBA" id="ARBA00022927"/>
    </source>
</evidence>
<dbReference type="NCBIfam" id="TIGR03593">
    <property type="entry name" value="yidC_nterm"/>
    <property type="match status" value="1"/>
</dbReference>